<sequence>MGERQKATNAKGKVIPFTPRQEPKLKKLDYMSPEQKRLRQKREKQRMDSQVRSTVVRNVGIFIGICVLAYLLKEIL</sequence>
<accession>A0A1M6QR61</accession>
<evidence type="ECO:0000313" key="4">
    <source>
        <dbReference type="Proteomes" id="UP000183997"/>
    </source>
</evidence>
<keyword evidence="2" id="KW-1133">Transmembrane helix</keyword>
<dbReference type="Proteomes" id="UP000183997">
    <property type="component" value="Unassembled WGS sequence"/>
</dbReference>
<organism evidence="3 4">
    <name type="scientific">Desulforamulus aeronauticus DSM 10349</name>
    <dbReference type="NCBI Taxonomy" id="1121421"/>
    <lineage>
        <taxon>Bacteria</taxon>
        <taxon>Bacillati</taxon>
        <taxon>Bacillota</taxon>
        <taxon>Clostridia</taxon>
        <taxon>Eubacteriales</taxon>
        <taxon>Peptococcaceae</taxon>
        <taxon>Desulforamulus</taxon>
    </lineage>
</organism>
<dbReference type="OrthoDB" id="1787437at2"/>
<keyword evidence="4" id="KW-1185">Reference proteome</keyword>
<protein>
    <submittedName>
        <fullName evidence="3">Uncharacterized protein</fullName>
    </submittedName>
</protein>
<evidence type="ECO:0000313" key="3">
    <source>
        <dbReference type="EMBL" id="SHK22665.1"/>
    </source>
</evidence>
<evidence type="ECO:0000256" key="1">
    <source>
        <dbReference type="SAM" id="MobiDB-lite"/>
    </source>
</evidence>
<evidence type="ECO:0000256" key="2">
    <source>
        <dbReference type="SAM" id="Phobius"/>
    </source>
</evidence>
<dbReference type="AlphaFoldDB" id="A0A1M6QR61"/>
<name>A0A1M6QR61_9FIRM</name>
<proteinExistence type="predicted"/>
<keyword evidence="2" id="KW-0812">Transmembrane</keyword>
<dbReference type="RefSeq" id="WP_072911702.1">
    <property type="nucleotide sequence ID" value="NZ_FRAR01000009.1"/>
</dbReference>
<gene>
    <name evidence="3" type="ORF">SAMN02745123_01138</name>
</gene>
<keyword evidence="2" id="KW-0472">Membrane</keyword>
<feature type="transmembrane region" description="Helical" evidence="2">
    <location>
        <begin position="54"/>
        <end position="72"/>
    </location>
</feature>
<reference evidence="4" key="1">
    <citation type="submission" date="2016-11" db="EMBL/GenBank/DDBJ databases">
        <authorList>
            <person name="Varghese N."/>
            <person name="Submissions S."/>
        </authorList>
    </citation>
    <scope>NUCLEOTIDE SEQUENCE [LARGE SCALE GENOMIC DNA]</scope>
    <source>
        <strain evidence="4">DSM 10349</strain>
    </source>
</reference>
<dbReference type="EMBL" id="FRAR01000009">
    <property type="protein sequence ID" value="SHK22665.1"/>
    <property type="molecule type" value="Genomic_DNA"/>
</dbReference>
<feature type="region of interest" description="Disordered" evidence="1">
    <location>
        <begin position="1"/>
        <end position="21"/>
    </location>
</feature>